<proteinExistence type="inferred from homology"/>
<dbReference type="PANTHER" id="PTHR43785:SF12">
    <property type="entry name" value="TYPE-1 GLUTAMINE SYNTHETASE 2"/>
    <property type="match status" value="1"/>
</dbReference>
<protein>
    <submittedName>
        <fullName evidence="8">Type III glutamate--ammonia ligase</fullName>
        <ecNumber evidence="8">6.3.1.2</ecNumber>
    </submittedName>
</protein>
<dbReference type="EC" id="6.3.1.2" evidence="8"/>
<evidence type="ECO:0000256" key="1">
    <source>
        <dbReference type="ARBA" id="ARBA00001946"/>
    </source>
</evidence>
<comment type="cofactor">
    <cofactor evidence="1">
        <name>Mg(2+)</name>
        <dbReference type="ChEBI" id="CHEBI:18420"/>
    </cofactor>
</comment>
<evidence type="ECO:0000256" key="4">
    <source>
        <dbReference type="ARBA" id="ARBA00022842"/>
    </source>
</evidence>
<dbReference type="PROSITE" id="PS51987">
    <property type="entry name" value="GS_CATALYTIC"/>
    <property type="match status" value="1"/>
</dbReference>
<dbReference type="Proteomes" id="UP001596012">
    <property type="component" value="Unassembled WGS sequence"/>
</dbReference>
<comment type="caution">
    <text evidence="8">The sequence shown here is derived from an EMBL/GenBank/DDBJ whole genome shotgun (WGS) entry which is preliminary data.</text>
</comment>
<keyword evidence="4" id="KW-0460">Magnesium</keyword>
<name>A0ABV8YSX2_9ACTN</name>
<dbReference type="InterPro" id="IPR017536">
    <property type="entry name" value="Glutamine_synthetase_typeIII"/>
</dbReference>
<dbReference type="PROSITE" id="PS00181">
    <property type="entry name" value="GLNA_ATP"/>
    <property type="match status" value="1"/>
</dbReference>
<dbReference type="RefSeq" id="WP_386344417.1">
    <property type="nucleotide sequence ID" value="NZ_JBHSFG010000037.1"/>
</dbReference>
<accession>A0ABV8YSX2</accession>
<dbReference type="SUPFAM" id="SSF54368">
    <property type="entry name" value="Glutamine synthetase, N-terminal domain"/>
    <property type="match status" value="1"/>
</dbReference>
<dbReference type="NCBIfam" id="TIGR03105">
    <property type="entry name" value="gln_synth_III"/>
    <property type="match status" value="1"/>
</dbReference>
<dbReference type="Gene3D" id="3.30.590.10">
    <property type="entry name" value="Glutamine synthetase/guanido kinase, catalytic domain"/>
    <property type="match status" value="1"/>
</dbReference>
<comment type="similarity">
    <text evidence="2 5 6">Belongs to the glutamine synthetase family.</text>
</comment>
<dbReference type="Pfam" id="PF00120">
    <property type="entry name" value="Gln-synt_C"/>
    <property type="match status" value="1"/>
</dbReference>
<dbReference type="PANTHER" id="PTHR43785">
    <property type="entry name" value="GAMMA-GLUTAMYLPUTRESCINE SYNTHETASE"/>
    <property type="match status" value="1"/>
</dbReference>
<organism evidence="8 9">
    <name type="scientific">Streptomyces xiangluensis</name>
    <dbReference type="NCBI Taxonomy" id="2665720"/>
    <lineage>
        <taxon>Bacteria</taxon>
        <taxon>Bacillati</taxon>
        <taxon>Actinomycetota</taxon>
        <taxon>Actinomycetes</taxon>
        <taxon>Kitasatosporales</taxon>
        <taxon>Streptomycetaceae</taxon>
        <taxon>Streptomyces</taxon>
    </lineage>
</organism>
<keyword evidence="9" id="KW-1185">Reference proteome</keyword>
<dbReference type="Gene3D" id="3.10.20.70">
    <property type="entry name" value="Glutamine synthetase, N-terminal domain"/>
    <property type="match status" value="1"/>
</dbReference>
<evidence type="ECO:0000259" key="7">
    <source>
        <dbReference type="PROSITE" id="PS51987"/>
    </source>
</evidence>
<dbReference type="SMART" id="SM01230">
    <property type="entry name" value="Gln-synt_C"/>
    <property type="match status" value="1"/>
</dbReference>
<gene>
    <name evidence="8" type="primary">glnT</name>
    <name evidence="8" type="ORF">ACFPH6_22235</name>
</gene>
<dbReference type="EMBL" id="JBHSFG010000037">
    <property type="protein sequence ID" value="MFC4467210.1"/>
    <property type="molecule type" value="Genomic_DNA"/>
</dbReference>
<keyword evidence="3 8" id="KW-0436">Ligase</keyword>
<evidence type="ECO:0000256" key="3">
    <source>
        <dbReference type="ARBA" id="ARBA00022598"/>
    </source>
</evidence>
<evidence type="ECO:0000313" key="9">
    <source>
        <dbReference type="Proteomes" id="UP001596012"/>
    </source>
</evidence>
<dbReference type="InterPro" id="IPR014746">
    <property type="entry name" value="Gln_synth/guanido_kin_cat_dom"/>
</dbReference>
<evidence type="ECO:0000256" key="5">
    <source>
        <dbReference type="PROSITE-ProRule" id="PRU01331"/>
    </source>
</evidence>
<dbReference type="GO" id="GO:0004356">
    <property type="term" value="F:glutamine synthetase activity"/>
    <property type="evidence" value="ECO:0007669"/>
    <property type="project" value="UniProtKB-EC"/>
</dbReference>
<feature type="domain" description="GS catalytic" evidence="7">
    <location>
        <begin position="120"/>
        <end position="463"/>
    </location>
</feature>
<dbReference type="SUPFAM" id="SSF55931">
    <property type="entry name" value="Glutamine synthetase/guanido kinase"/>
    <property type="match status" value="1"/>
</dbReference>
<dbReference type="InterPro" id="IPR027303">
    <property type="entry name" value="Gln_synth_gly_rich_site"/>
</dbReference>
<evidence type="ECO:0000256" key="6">
    <source>
        <dbReference type="RuleBase" id="RU000384"/>
    </source>
</evidence>
<reference evidence="9" key="1">
    <citation type="journal article" date="2019" name="Int. J. Syst. Evol. Microbiol.">
        <title>The Global Catalogue of Microorganisms (GCM) 10K type strain sequencing project: providing services to taxonomists for standard genome sequencing and annotation.</title>
        <authorList>
            <consortium name="The Broad Institute Genomics Platform"/>
            <consortium name="The Broad Institute Genome Sequencing Center for Infectious Disease"/>
            <person name="Wu L."/>
            <person name="Ma J."/>
        </authorList>
    </citation>
    <scope>NUCLEOTIDE SEQUENCE [LARGE SCALE GENOMIC DNA]</scope>
    <source>
        <strain evidence="9">DT43</strain>
    </source>
</reference>
<dbReference type="InterPro" id="IPR036651">
    <property type="entry name" value="Gln_synt_N_sf"/>
</dbReference>
<evidence type="ECO:0000313" key="8">
    <source>
        <dbReference type="EMBL" id="MFC4467210.1"/>
    </source>
</evidence>
<evidence type="ECO:0000256" key="2">
    <source>
        <dbReference type="ARBA" id="ARBA00009897"/>
    </source>
</evidence>
<sequence length="463" mass="50746">MDITLTTKRQPLAYGDQPVDVSTVRSELAGAGVRYAAISFVDMHGKPKAKVVPLGHLDGAASGSELFTGAALDGVPQEVNDDEVAAVPDLARGIAVPWQQDITWFPSDLWLNGATFEACSRQILKRSQARAAELGFVCNLGIETEFFILRDGENGPEPIEESDSLAKPCYDLRTLLRSFPVVDELVTAMNALGWGVYSFDHEDGNGQFEIDFAYTDALGMADRLTFFKLMLGEITRRHGVYGTFMPKPFANQTGSGAHMNMSLADGEGTNLFEEPADPRGCGLSTLGYQFIAGVLRHARSISAVIAPTVNSYKRLVKSGSLSGFTWAPVFAAYGDNNRTNMLRIPMGGGRVECRAADAAMNPYLATALVLAAGLEGIREELDPGLPNTDNLYLLSETELSARGISSLPRNLLEAMEAFQEDPLCQEVMGPQMHAAFVQEKLREWEEYHAHISQWERDRYLKFF</sequence>
<dbReference type="InterPro" id="IPR008146">
    <property type="entry name" value="Gln_synth_cat_dom"/>
</dbReference>